<keyword evidence="2" id="KW-1185">Reference proteome</keyword>
<name>A0A7H1VKB5_9FIRM</name>
<reference evidence="1 2" key="1">
    <citation type="submission" date="2020-09" db="EMBL/GenBank/DDBJ databases">
        <title>Characterization and genome sequencing of Ruminiclostridium sp. nov. MA18.</title>
        <authorList>
            <person name="Rettenmaier R."/>
            <person name="Kowollik M.-L."/>
            <person name="Liebl W."/>
            <person name="Zverlov V."/>
        </authorList>
    </citation>
    <scope>NUCLEOTIDE SEQUENCE [LARGE SCALE GENOMIC DNA]</scope>
    <source>
        <strain evidence="1 2">MA18</strain>
    </source>
</reference>
<proteinExistence type="predicted"/>
<evidence type="ECO:0000313" key="2">
    <source>
        <dbReference type="Proteomes" id="UP000306409"/>
    </source>
</evidence>
<dbReference type="KEGG" id="rher:EHE19_013085"/>
<dbReference type="Proteomes" id="UP000306409">
    <property type="component" value="Chromosome"/>
</dbReference>
<dbReference type="AlphaFoldDB" id="A0A7H1VKB5"/>
<gene>
    <name evidence="1" type="ORF">EHE19_013085</name>
</gene>
<evidence type="ECO:0000313" key="1">
    <source>
        <dbReference type="EMBL" id="QNU65827.1"/>
    </source>
</evidence>
<sequence>MKKTDLNDLSFFLNKDNSEDKLAMALSCYEAAIYNIVKNSNQLDKSIIIPLFIRDINPILTYEEETGVFFITNENSNYAPVWHKYIKLITYVKERDKHAIEFLESLLDKGHMVMLQTVFQKIKYYAEYDPDFDLNSYFNGAAPHVNILLYHEADKFYYAEKIPNRINLNNFVPYQFNNQIGVIEKKDMEEACNFYLRCHILDMDKQYINENLKHEDIVSYIHAISENFVGKTLSDKGITKYYGISAFEKIIDICNAGVDIKKYKHTANWALHDKLTFDMWMIHGSRQILLEYIIREIQDVGKKENLMRLSDTLEELIFQWRHLESVLAKYTKSTRTTQLNEKIANKFRKLLALEKELNEMLINFT</sequence>
<accession>A0A7H1VKB5</accession>
<organism evidence="1 2">
    <name type="scientific">Ruminiclostridium herbifermentans</name>
    <dbReference type="NCBI Taxonomy" id="2488810"/>
    <lineage>
        <taxon>Bacteria</taxon>
        <taxon>Bacillati</taxon>
        <taxon>Bacillota</taxon>
        <taxon>Clostridia</taxon>
        <taxon>Eubacteriales</taxon>
        <taxon>Oscillospiraceae</taxon>
        <taxon>Ruminiclostridium</taxon>
    </lineage>
</organism>
<dbReference type="EMBL" id="CP061336">
    <property type="protein sequence ID" value="QNU65827.1"/>
    <property type="molecule type" value="Genomic_DNA"/>
</dbReference>
<protein>
    <submittedName>
        <fullName evidence="1">Uncharacterized protein</fullName>
    </submittedName>
</protein>